<dbReference type="WBParaSite" id="jg12855">
    <property type="protein sequence ID" value="jg12855"/>
    <property type="gene ID" value="jg12855"/>
</dbReference>
<dbReference type="AlphaFoldDB" id="A0A915CWB6"/>
<evidence type="ECO:0000313" key="3">
    <source>
        <dbReference type="WBParaSite" id="jg12855"/>
    </source>
</evidence>
<organism evidence="2 3">
    <name type="scientific">Ditylenchus dipsaci</name>
    <dbReference type="NCBI Taxonomy" id="166011"/>
    <lineage>
        <taxon>Eukaryota</taxon>
        <taxon>Metazoa</taxon>
        <taxon>Ecdysozoa</taxon>
        <taxon>Nematoda</taxon>
        <taxon>Chromadorea</taxon>
        <taxon>Rhabditida</taxon>
        <taxon>Tylenchina</taxon>
        <taxon>Tylenchomorpha</taxon>
        <taxon>Sphaerularioidea</taxon>
        <taxon>Anguinidae</taxon>
        <taxon>Anguininae</taxon>
        <taxon>Ditylenchus</taxon>
    </lineage>
</organism>
<dbReference type="Proteomes" id="UP000887574">
    <property type="component" value="Unplaced"/>
</dbReference>
<protein>
    <submittedName>
        <fullName evidence="3">Uncharacterized protein</fullName>
    </submittedName>
</protein>
<name>A0A915CWB6_9BILA</name>
<sequence length="244" mass="27630">MNRQTSTAIEIEEDGDSDEDFAIIDAEECVPSKVTQRKDNDKGVVENTKLQGHQHVDHYGGTKESANTQQQVDKENILRCYSDRLLAIRQSVLDNTTELSMHEKTELTKKCCQLLSSSFDTQTKLHSHYEVCVAEAERLLALNDTLVAANKIDKFVHENTIQTDTLLLAKKVYGLKKEFSESIGDRRRSFVKAPPITQQELAQMFEAFVDGVQRVIPAGHPLHVNNKLNALFELSFVELNKEQQ</sequence>
<reference evidence="3" key="1">
    <citation type="submission" date="2022-11" db="UniProtKB">
        <authorList>
            <consortium name="WormBaseParasite"/>
        </authorList>
    </citation>
    <scope>IDENTIFICATION</scope>
</reference>
<keyword evidence="2" id="KW-1185">Reference proteome</keyword>
<feature type="region of interest" description="Disordered" evidence="1">
    <location>
        <begin position="1"/>
        <end position="70"/>
    </location>
</feature>
<proteinExistence type="predicted"/>
<evidence type="ECO:0000313" key="2">
    <source>
        <dbReference type="Proteomes" id="UP000887574"/>
    </source>
</evidence>
<accession>A0A915CWB6</accession>
<feature type="compositionally biased region" description="Acidic residues" evidence="1">
    <location>
        <begin position="10"/>
        <end position="28"/>
    </location>
</feature>
<evidence type="ECO:0000256" key="1">
    <source>
        <dbReference type="SAM" id="MobiDB-lite"/>
    </source>
</evidence>